<accession>A0ABM5YTP6</accession>
<proteinExistence type="predicted"/>
<reference evidence="2 3" key="1">
    <citation type="journal article" date="2016" name="Front. Microbiol.">
        <title>Genome Sequence of the Piezophilic, Mesophilic Sulfate-Reducing Bacterium Desulfovibrio indicus J2T.</title>
        <authorList>
            <person name="Cao J."/>
            <person name="Maignien L."/>
            <person name="Shao Z."/>
            <person name="Alain K."/>
            <person name="Jebbar M."/>
        </authorList>
    </citation>
    <scope>NUCLEOTIDE SEQUENCE [LARGE SCALE GENOMIC DNA]</scope>
    <source>
        <strain evidence="2 3">J2</strain>
    </source>
</reference>
<feature type="region of interest" description="Disordered" evidence="1">
    <location>
        <begin position="31"/>
        <end position="62"/>
    </location>
</feature>
<organism evidence="2 3">
    <name type="scientific">Pseudodesulfovibrio indicus</name>
    <dbReference type="NCBI Taxonomy" id="1716143"/>
    <lineage>
        <taxon>Bacteria</taxon>
        <taxon>Pseudomonadati</taxon>
        <taxon>Thermodesulfobacteriota</taxon>
        <taxon>Desulfovibrionia</taxon>
        <taxon>Desulfovibrionales</taxon>
        <taxon>Desulfovibrionaceae</taxon>
    </lineage>
</organism>
<evidence type="ECO:0000313" key="2">
    <source>
        <dbReference type="EMBL" id="AMK10758.1"/>
    </source>
</evidence>
<protein>
    <submittedName>
        <fullName evidence="2">Uncharacterized protein</fullName>
    </submittedName>
</protein>
<sequence length="62" mass="6465">MKIGGSAREGRCSSAFQGRFTIQGQDERAVEGNAGEAPKDGGVGREAMIGSVSIRRPGMPSR</sequence>
<name>A0ABM5YTP6_9BACT</name>
<evidence type="ECO:0000256" key="1">
    <source>
        <dbReference type="SAM" id="MobiDB-lite"/>
    </source>
</evidence>
<dbReference type="Proteomes" id="UP000055611">
    <property type="component" value="Chromosome"/>
</dbReference>
<keyword evidence="3" id="KW-1185">Reference proteome</keyword>
<dbReference type="EMBL" id="CP014206">
    <property type="protein sequence ID" value="AMK10758.1"/>
    <property type="molecule type" value="Genomic_DNA"/>
</dbReference>
<gene>
    <name evidence="2" type="ORF">AWY79_06350</name>
</gene>
<evidence type="ECO:0000313" key="3">
    <source>
        <dbReference type="Proteomes" id="UP000055611"/>
    </source>
</evidence>